<evidence type="ECO:0000313" key="1">
    <source>
        <dbReference type="EMBL" id="KAJ1218787.1"/>
    </source>
</evidence>
<dbReference type="EMBL" id="JANPWB010000001">
    <property type="protein sequence ID" value="KAJ1218787.1"/>
    <property type="molecule type" value="Genomic_DNA"/>
</dbReference>
<sequence>MNILTEIGEVFPQVSVILVPTQSCKPAPSTTLTKTTVIKTVLMEGMTTACIATDWEEIMEPSKMSKPGQHTGVQRTESQRKLMSTDTQNFSVGSTVSFHNISYKVKRKSGLLFRRKIVMRQILDNVNGIMRPGLNAILGPTGCGKSS</sequence>
<organism evidence="1 2">
    <name type="scientific">Pleurodeles waltl</name>
    <name type="common">Iberian ribbed newt</name>
    <dbReference type="NCBI Taxonomy" id="8319"/>
    <lineage>
        <taxon>Eukaryota</taxon>
        <taxon>Metazoa</taxon>
        <taxon>Chordata</taxon>
        <taxon>Craniata</taxon>
        <taxon>Vertebrata</taxon>
        <taxon>Euteleostomi</taxon>
        <taxon>Amphibia</taxon>
        <taxon>Batrachia</taxon>
        <taxon>Caudata</taxon>
        <taxon>Salamandroidea</taxon>
        <taxon>Salamandridae</taxon>
        <taxon>Pleurodelinae</taxon>
        <taxon>Pleurodeles</taxon>
    </lineage>
</organism>
<proteinExistence type="predicted"/>
<name>A0AAV7X0I9_PLEWA</name>
<keyword evidence="2" id="KW-1185">Reference proteome</keyword>
<dbReference type="Gene3D" id="3.40.50.300">
    <property type="entry name" value="P-loop containing nucleotide triphosphate hydrolases"/>
    <property type="match status" value="1"/>
</dbReference>
<protein>
    <submittedName>
        <fullName evidence="1">Uncharacterized protein</fullName>
    </submittedName>
</protein>
<comment type="caution">
    <text evidence="1">The sequence shown here is derived from an EMBL/GenBank/DDBJ whole genome shotgun (WGS) entry which is preliminary data.</text>
</comment>
<accession>A0AAV7X0I9</accession>
<gene>
    <name evidence="1" type="ORF">NDU88_006359</name>
</gene>
<dbReference type="InterPro" id="IPR027417">
    <property type="entry name" value="P-loop_NTPase"/>
</dbReference>
<dbReference type="Proteomes" id="UP001066276">
    <property type="component" value="Chromosome 1_1"/>
</dbReference>
<evidence type="ECO:0000313" key="2">
    <source>
        <dbReference type="Proteomes" id="UP001066276"/>
    </source>
</evidence>
<dbReference type="AlphaFoldDB" id="A0AAV7X0I9"/>
<reference evidence="1" key="1">
    <citation type="journal article" date="2022" name="bioRxiv">
        <title>Sequencing and chromosome-scale assembly of the giantPleurodeles waltlgenome.</title>
        <authorList>
            <person name="Brown T."/>
            <person name="Elewa A."/>
            <person name="Iarovenko S."/>
            <person name="Subramanian E."/>
            <person name="Araus A.J."/>
            <person name="Petzold A."/>
            <person name="Susuki M."/>
            <person name="Suzuki K.-i.T."/>
            <person name="Hayashi T."/>
            <person name="Toyoda A."/>
            <person name="Oliveira C."/>
            <person name="Osipova E."/>
            <person name="Leigh N.D."/>
            <person name="Simon A."/>
            <person name="Yun M.H."/>
        </authorList>
    </citation>
    <scope>NUCLEOTIDE SEQUENCE</scope>
    <source>
        <strain evidence="1">20211129_DDA</strain>
        <tissue evidence="1">Liver</tissue>
    </source>
</reference>